<feature type="binding site" evidence="4">
    <location>
        <position position="158"/>
    </location>
    <ligand>
        <name>Mg(2+)</name>
        <dbReference type="ChEBI" id="CHEBI:18420"/>
    </ligand>
</feature>
<comment type="catalytic activity">
    <reaction evidence="4">
        <text>5-hydroxyuridine(34) in tRNA + S-adenosyl-L-methionine = 5-methoxyuridine(34) in tRNA + S-adenosyl-L-homocysteine + H(+)</text>
        <dbReference type="Rhea" id="RHEA:60524"/>
        <dbReference type="Rhea" id="RHEA-COMP:13381"/>
        <dbReference type="Rhea" id="RHEA-COMP:15591"/>
        <dbReference type="ChEBI" id="CHEBI:15378"/>
        <dbReference type="ChEBI" id="CHEBI:57856"/>
        <dbReference type="ChEBI" id="CHEBI:59789"/>
        <dbReference type="ChEBI" id="CHEBI:136877"/>
        <dbReference type="ChEBI" id="CHEBI:143860"/>
    </reaction>
</comment>
<evidence type="ECO:0000256" key="1">
    <source>
        <dbReference type="ARBA" id="ARBA00022603"/>
    </source>
</evidence>
<dbReference type="InterPro" id="IPR050362">
    <property type="entry name" value="Cation-dep_OMT"/>
</dbReference>
<dbReference type="GO" id="GO:0016300">
    <property type="term" value="F:tRNA (uridine) methyltransferase activity"/>
    <property type="evidence" value="ECO:0007669"/>
    <property type="project" value="UniProtKB-UniRule"/>
</dbReference>
<feature type="binding site" evidence="4">
    <location>
        <position position="131"/>
    </location>
    <ligand>
        <name>Mg(2+)</name>
        <dbReference type="ChEBI" id="CHEBI:18420"/>
    </ligand>
</feature>
<keyword evidence="6" id="KW-1185">Reference proteome</keyword>
<keyword evidence="3 4" id="KW-0949">S-adenosyl-L-methionine</keyword>
<comment type="similarity">
    <text evidence="4">Belongs to the class I-like SAM-binding methyltransferase superfamily. Cation-dependent O-methyltransferase family.</text>
</comment>
<protein>
    <recommendedName>
        <fullName evidence="4">tRNA 5-hydroxyuridine methyltransferase</fullName>
        <ecNumber evidence="4">2.1.1.-</ecNumber>
    </recommendedName>
    <alternativeName>
        <fullName evidence="4">ho5U methyltransferase</fullName>
    </alternativeName>
</protein>
<evidence type="ECO:0000256" key="3">
    <source>
        <dbReference type="ARBA" id="ARBA00022691"/>
    </source>
</evidence>
<dbReference type="InterPro" id="IPR043675">
    <property type="entry name" value="TrmR_methyltr"/>
</dbReference>
<feature type="binding site" evidence="4">
    <location>
        <begin position="110"/>
        <end position="111"/>
    </location>
    <ligand>
        <name>S-adenosyl-L-methionine</name>
        <dbReference type="ChEBI" id="CHEBI:59789"/>
    </ligand>
</feature>
<comment type="caution">
    <text evidence="5">The sequence shown here is derived from an EMBL/GenBank/DDBJ whole genome shotgun (WGS) entry which is preliminary data.</text>
</comment>
<evidence type="ECO:0000256" key="2">
    <source>
        <dbReference type="ARBA" id="ARBA00022679"/>
    </source>
</evidence>
<dbReference type="PANTHER" id="PTHR10509:SF14">
    <property type="entry name" value="CAFFEOYL-COA O-METHYLTRANSFERASE 3-RELATED"/>
    <property type="match status" value="1"/>
</dbReference>
<dbReference type="PANTHER" id="PTHR10509">
    <property type="entry name" value="O-METHYLTRANSFERASE-RELATED"/>
    <property type="match status" value="1"/>
</dbReference>
<dbReference type="GO" id="GO:0000287">
    <property type="term" value="F:magnesium ion binding"/>
    <property type="evidence" value="ECO:0007669"/>
    <property type="project" value="UniProtKB-UniRule"/>
</dbReference>
<comment type="subunit">
    <text evidence="4">Homodimer.</text>
</comment>
<reference evidence="5" key="1">
    <citation type="submission" date="2021-03" db="EMBL/GenBank/DDBJ databases">
        <title>Antimicrobial resistance genes in bacteria isolated from Japanese honey, and their potential for conferring macrolide and lincosamide resistance in the American foulbrood pathogen Paenibacillus larvae.</title>
        <authorList>
            <person name="Okamoto M."/>
            <person name="Kumagai M."/>
            <person name="Kanamori H."/>
            <person name="Takamatsu D."/>
        </authorList>
    </citation>
    <scope>NUCLEOTIDE SEQUENCE</scope>
    <source>
        <strain evidence="5">J43TS3</strain>
    </source>
</reference>
<keyword evidence="4" id="KW-0819">tRNA processing</keyword>
<feature type="binding site" evidence="4">
    <location>
        <position position="35"/>
    </location>
    <ligand>
        <name>S-adenosyl-L-methionine</name>
        <dbReference type="ChEBI" id="CHEBI:59789"/>
    </ligand>
</feature>
<comment type="function">
    <text evidence="4">Catalyzes the methylation of 5-hydroxyuridine (ho5U) to form 5-methoxyuridine (mo5U) at position 34 in tRNAs.</text>
</comment>
<accession>A0A920C7F8</accession>
<dbReference type="Gene3D" id="3.40.50.150">
    <property type="entry name" value="Vaccinia Virus protein VP39"/>
    <property type="match status" value="1"/>
</dbReference>
<dbReference type="HAMAP" id="MF_02217">
    <property type="entry name" value="TrmR_methyltr"/>
    <property type="match status" value="1"/>
</dbReference>
<organism evidence="5 6">
    <name type="scientific">Ornithinibacillus bavariensis</name>
    <dbReference type="NCBI Taxonomy" id="545502"/>
    <lineage>
        <taxon>Bacteria</taxon>
        <taxon>Bacillati</taxon>
        <taxon>Bacillota</taxon>
        <taxon>Bacilli</taxon>
        <taxon>Bacillales</taxon>
        <taxon>Bacillaceae</taxon>
        <taxon>Ornithinibacillus</taxon>
    </lineage>
</organism>
<dbReference type="Pfam" id="PF01596">
    <property type="entry name" value="Methyltransf_3"/>
    <property type="match status" value="1"/>
</dbReference>
<feature type="binding site" evidence="4">
    <location>
        <position position="131"/>
    </location>
    <ligand>
        <name>S-adenosyl-L-methionine</name>
        <dbReference type="ChEBI" id="CHEBI:59789"/>
    </ligand>
</feature>
<evidence type="ECO:0000313" key="6">
    <source>
        <dbReference type="Proteomes" id="UP000676917"/>
    </source>
</evidence>
<dbReference type="GO" id="GO:0008757">
    <property type="term" value="F:S-adenosylmethionine-dependent methyltransferase activity"/>
    <property type="evidence" value="ECO:0007669"/>
    <property type="project" value="TreeGrafter"/>
</dbReference>
<gene>
    <name evidence="4" type="primary">trmR</name>
    <name evidence="5" type="ORF">J43TS3_22390</name>
</gene>
<dbReference type="GO" id="GO:0008171">
    <property type="term" value="F:O-methyltransferase activity"/>
    <property type="evidence" value="ECO:0007669"/>
    <property type="project" value="InterPro"/>
</dbReference>
<dbReference type="GO" id="GO:0030488">
    <property type="term" value="P:tRNA methylation"/>
    <property type="evidence" value="ECO:0007669"/>
    <property type="project" value="UniProtKB-UniRule"/>
</dbReference>
<dbReference type="SUPFAM" id="SSF53335">
    <property type="entry name" value="S-adenosyl-L-methionine-dependent methyltransferases"/>
    <property type="match status" value="1"/>
</dbReference>
<dbReference type="PROSITE" id="PS51682">
    <property type="entry name" value="SAM_OMT_I"/>
    <property type="match status" value="1"/>
</dbReference>
<dbReference type="EMBL" id="BORP01000004">
    <property type="protein sequence ID" value="GIO27628.1"/>
    <property type="molecule type" value="Genomic_DNA"/>
</dbReference>
<name>A0A920C7F8_9BACI</name>
<dbReference type="CDD" id="cd02440">
    <property type="entry name" value="AdoMet_MTases"/>
    <property type="match status" value="1"/>
</dbReference>
<dbReference type="AlphaFoldDB" id="A0A920C7F8"/>
<dbReference type="RefSeq" id="WP_212921107.1">
    <property type="nucleotide sequence ID" value="NZ_BORP01000004.1"/>
</dbReference>
<sequence>MEEHSKEYLLRHLPESDKWVKELEEKAKLDRIPIMDPIGINFLMQLIRLNKPQRILEIGTAIGYSALRMNEACPEATITTIERDDVRYQEAIENITKLGKQDSIHVLYGDALDKLVELADAEQTFECIFIDAAKGQYKNFFELAAPLLAKNGFIITDNVLFRGYVMDPAFEHPRYTKMVEKIRVYNEWLANHPMFITTILPIGDGVAISYRK</sequence>
<keyword evidence="4" id="KW-0479">Metal-binding</keyword>
<dbReference type="InterPro" id="IPR002935">
    <property type="entry name" value="SAM_O-MeTrfase"/>
</dbReference>
<dbReference type="EC" id="2.1.1.-" evidence="4"/>
<evidence type="ECO:0000313" key="5">
    <source>
        <dbReference type="EMBL" id="GIO27628.1"/>
    </source>
</evidence>
<keyword evidence="2 4" id="KW-0808">Transferase</keyword>
<keyword evidence="4" id="KW-0460">Magnesium</keyword>
<evidence type="ECO:0000256" key="4">
    <source>
        <dbReference type="HAMAP-Rule" id="MF_02217"/>
    </source>
</evidence>
<dbReference type="InterPro" id="IPR029063">
    <property type="entry name" value="SAM-dependent_MTases_sf"/>
</dbReference>
<feature type="binding site" evidence="4">
    <location>
        <position position="157"/>
    </location>
    <ligand>
        <name>Mg(2+)</name>
        <dbReference type="ChEBI" id="CHEBI:18420"/>
    </ligand>
</feature>
<proteinExistence type="inferred from homology"/>
<keyword evidence="1 4" id="KW-0489">Methyltransferase</keyword>
<feature type="binding site" evidence="4">
    <location>
        <position position="65"/>
    </location>
    <ligand>
        <name>S-adenosyl-L-methionine</name>
        <dbReference type="ChEBI" id="CHEBI:59789"/>
    </ligand>
</feature>
<dbReference type="Proteomes" id="UP000676917">
    <property type="component" value="Unassembled WGS sequence"/>
</dbReference>
<feature type="binding site" evidence="4">
    <location>
        <position position="82"/>
    </location>
    <ligand>
        <name>S-adenosyl-L-methionine</name>
        <dbReference type="ChEBI" id="CHEBI:59789"/>
    </ligand>
</feature>